<dbReference type="GeneID" id="29056495"/>
<evidence type="ECO:0000313" key="2">
    <source>
        <dbReference type="Proteomes" id="UP000203073"/>
    </source>
</evidence>
<keyword evidence="2" id="KW-1185">Reference proteome</keyword>
<dbReference type="KEGG" id="vg:29056495"/>
<dbReference type="RefSeq" id="YP_009289857.1">
    <property type="nucleotide sequence ID" value="NC_031099.1"/>
</dbReference>
<evidence type="ECO:0000313" key="1">
    <source>
        <dbReference type="EMBL" id="AON97341.1"/>
    </source>
</evidence>
<protein>
    <submittedName>
        <fullName evidence="1">Uncharacterized protein</fullName>
    </submittedName>
</protein>
<organism evidence="1 2">
    <name type="scientific">Gordonia phage Hedwig</name>
    <dbReference type="NCBI Taxonomy" id="1887648"/>
    <lineage>
        <taxon>Viruses</taxon>
        <taxon>Duplodnaviria</taxon>
        <taxon>Heunggongvirae</taxon>
        <taxon>Uroviricota</taxon>
        <taxon>Caudoviricetes</taxon>
        <taxon>Hedwigvirus</taxon>
        <taxon>Hedwigvirus hedwig</taxon>
    </lineage>
</organism>
<proteinExistence type="predicted"/>
<name>A0A1C9EHS5_9CAUD</name>
<reference evidence="2" key="1">
    <citation type="submission" date="2016-07" db="EMBL/GenBank/DDBJ databases">
        <authorList>
            <person name="Florea S."/>
            <person name="Webb J.S."/>
            <person name="Jaromczyk J."/>
            <person name="Schardl C.L."/>
        </authorList>
    </citation>
    <scope>NUCLEOTIDE SEQUENCE [LARGE SCALE GENOMIC DNA]</scope>
</reference>
<sequence>MYLVPPLSEITSVDTDTAIGLAHAKAVADIGEWFDRRHLELVVTVVDGVTGVEINIDPESSAAESFRVRAEAHGHSRLRRTLRASGESREYLREEFCHDSSAFRSAEAEAIEALLRAYRGL</sequence>
<gene>
    <name evidence="1" type="primary">48</name>
    <name evidence="1" type="ORF">SEA_HEDWIG_48</name>
</gene>
<accession>A0A1C9EHS5</accession>
<dbReference type="Proteomes" id="UP000203073">
    <property type="component" value="Segment"/>
</dbReference>
<dbReference type="EMBL" id="KX557279">
    <property type="protein sequence ID" value="AON97341.1"/>
    <property type="molecule type" value="Genomic_DNA"/>
</dbReference>